<dbReference type="GO" id="GO:0016020">
    <property type="term" value="C:membrane"/>
    <property type="evidence" value="ECO:0007669"/>
    <property type="project" value="UniProtKB-SubCell"/>
</dbReference>
<dbReference type="InterPro" id="IPR006904">
    <property type="entry name" value="DUF716"/>
</dbReference>
<evidence type="ECO:0000256" key="1">
    <source>
        <dbReference type="ARBA" id="ARBA00004141"/>
    </source>
</evidence>
<reference evidence="7 8" key="1">
    <citation type="journal article" date="2024" name="BMC Genomics">
        <title>Genome assembly of redclaw crayfish (Cherax quadricarinatus) provides insights into its immune adaptation and hypoxia tolerance.</title>
        <authorList>
            <person name="Liu Z."/>
            <person name="Zheng J."/>
            <person name="Li H."/>
            <person name="Fang K."/>
            <person name="Wang S."/>
            <person name="He J."/>
            <person name="Zhou D."/>
            <person name="Weng S."/>
            <person name="Chi M."/>
            <person name="Gu Z."/>
            <person name="He J."/>
            <person name="Li F."/>
            <person name="Wang M."/>
        </authorList>
    </citation>
    <scope>NUCLEOTIDE SEQUENCE [LARGE SCALE GENOMIC DNA]</scope>
    <source>
        <strain evidence="7">ZL_2023a</strain>
    </source>
</reference>
<keyword evidence="3 6" id="KW-0812">Transmembrane</keyword>
<protein>
    <recommendedName>
        <fullName evidence="9">Transmembrane protein 45B</fullName>
    </recommendedName>
</protein>
<feature type="transmembrane region" description="Helical" evidence="6">
    <location>
        <begin position="220"/>
        <end position="240"/>
    </location>
</feature>
<gene>
    <name evidence="7" type="ORF">OTU49_015045</name>
</gene>
<feature type="transmembrane region" description="Helical" evidence="6">
    <location>
        <begin position="131"/>
        <end position="150"/>
    </location>
</feature>
<evidence type="ECO:0000256" key="3">
    <source>
        <dbReference type="ARBA" id="ARBA00022692"/>
    </source>
</evidence>
<evidence type="ECO:0000256" key="4">
    <source>
        <dbReference type="ARBA" id="ARBA00022989"/>
    </source>
</evidence>
<dbReference type="PANTHER" id="PTHR16007:SF15">
    <property type="entry name" value="TRANSMEMBRANE PROTEIN 45B"/>
    <property type="match status" value="1"/>
</dbReference>
<dbReference type="EMBL" id="JARKIK010000007">
    <property type="protein sequence ID" value="KAK8750893.1"/>
    <property type="molecule type" value="Genomic_DNA"/>
</dbReference>
<comment type="caution">
    <text evidence="7">The sequence shown here is derived from an EMBL/GenBank/DDBJ whole genome shotgun (WGS) entry which is preliminary data.</text>
</comment>
<keyword evidence="4 6" id="KW-1133">Transmembrane helix</keyword>
<evidence type="ECO:0000256" key="5">
    <source>
        <dbReference type="ARBA" id="ARBA00023136"/>
    </source>
</evidence>
<feature type="transmembrane region" description="Helical" evidence="6">
    <location>
        <begin position="190"/>
        <end position="208"/>
    </location>
</feature>
<dbReference type="AlphaFoldDB" id="A0AAW0YGM7"/>
<dbReference type="PANTHER" id="PTHR16007">
    <property type="entry name" value="EPIDIDYMAL MEMBRANE PROTEIN E9-RELATED"/>
    <property type="match status" value="1"/>
</dbReference>
<keyword evidence="5 6" id="KW-0472">Membrane</keyword>
<feature type="transmembrane region" description="Helical" evidence="6">
    <location>
        <begin position="35"/>
        <end position="55"/>
    </location>
</feature>
<feature type="transmembrane region" description="Helical" evidence="6">
    <location>
        <begin position="12"/>
        <end position="29"/>
    </location>
</feature>
<proteinExistence type="inferred from homology"/>
<name>A0AAW0YGM7_CHEQU</name>
<evidence type="ECO:0000313" key="8">
    <source>
        <dbReference type="Proteomes" id="UP001445076"/>
    </source>
</evidence>
<organism evidence="7 8">
    <name type="scientific">Cherax quadricarinatus</name>
    <name type="common">Australian red claw crayfish</name>
    <dbReference type="NCBI Taxonomy" id="27406"/>
    <lineage>
        <taxon>Eukaryota</taxon>
        <taxon>Metazoa</taxon>
        <taxon>Ecdysozoa</taxon>
        <taxon>Arthropoda</taxon>
        <taxon>Crustacea</taxon>
        <taxon>Multicrustacea</taxon>
        <taxon>Malacostraca</taxon>
        <taxon>Eumalacostraca</taxon>
        <taxon>Eucarida</taxon>
        <taxon>Decapoda</taxon>
        <taxon>Pleocyemata</taxon>
        <taxon>Astacidea</taxon>
        <taxon>Parastacoidea</taxon>
        <taxon>Parastacidae</taxon>
        <taxon>Cherax</taxon>
    </lineage>
</organism>
<comment type="subcellular location">
    <subcellularLocation>
        <location evidence="1">Membrane</location>
        <topology evidence="1">Multi-pass membrane protein</topology>
    </subcellularLocation>
</comment>
<dbReference type="Pfam" id="PF04819">
    <property type="entry name" value="DUF716"/>
    <property type="match status" value="1"/>
</dbReference>
<evidence type="ECO:0000313" key="7">
    <source>
        <dbReference type="EMBL" id="KAK8750893.1"/>
    </source>
</evidence>
<dbReference type="Proteomes" id="UP001445076">
    <property type="component" value="Unassembled WGS sequence"/>
</dbReference>
<dbReference type="InterPro" id="IPR042127">
    <property type="entry name" value="TMEM45"/>
</dbReference>
<evidence type="ECO:0000256" key="6">
    <source>
        <dbReference type="SAM" id="Phobius"/>
    </source>
</evidence>
<accession>A0AAW0YGM7</accession>
<feature type="transmembrane region" description="Helical" evidence="6">
    <location>
        <begin position="102"/>
        <end position="125"/>
    </location>
</feature>
<evidence type="ECO:0000256" key="2">
    <source>
        <dbReference type="ARBA" id="ARBA00006948"/>
    </source>
</evidence>
<keyword evidence="8" id="KW-1185">Reference proteome</keyword>
<feature type="transmembrane region" description="Helical" evidence="6">
    <location>
        <begin position="252"/>
        <end position="279"/>
    </location>
</feature>
<comment type="similarity">
    <text evidence="2">Belongs to the TMEM45 family.</text>
</comment>
<sequence>MLQNTHTRVPAAVTLLVLATWLLLCVFSGDKKMGTFIGHVVPGAFLSLFSLWWIYNIFKKFFLSQRAVGVRDGGSGRYCYRSTCTFNSSCCPKLPVEGILKVVFVAVAMTGELATAFVDGVFVHFNNAQHMTIYFFFGLNGAMDIVTFYGGSIPQDLDYLSAILAFCVEALVFTYHLHGRTPMDVQVHMFLVYVVGGCILAIALEMYHKRSVLPALARTYLTLLQGTWFVQMGFILYHPIGEAWNQEDDKQMMIVTLILCWHSAAIFVLMVIAGGLILLRVRTLSPITVYHSLHPLTRQSSNISGRLSKLDTEQVRHIIADSEEEDV</sequence>
<evidence type="ECO:0008006" key="9">
    <source>
        <dbReference type="Google" id="ProtNLM"/>
    </source>
</evidence>